<keyword evidence="1" id="KW-1133">Transmembrane helix</keyword>
<gene>
    <name evidence="2" type="ORF">EYH24_04275</name>
</gene>
<keyword evidence="1" id="KW-0812">Transmembrane</keyword>
<reference evidence="2" key="1">
    <citation type="journal article" date="2020" name="ISME J.">
        <title>Gammaproteobacteria mediating utilization of methyl-, sulfur- and petroleum organic compounds in deep ocean hydrothermal plumes.</title>
        <authorList>
            <person name="Zhou Z."/>
            <person name="Liu Y."/>
            <person name="Pan J."/>
            <person name="Cron B.R."/>
            <person name="Toner B.M."/>
            <person name="Anantharaman K."/>
            <person name="Breier J.A."/>
            <person name="Dick G.J."/>
            <person name="Li M."/>
        </authorList>
    </citation>
    <scope>NUCLEOTIDE SEQUENCE</scope>
    <source>
        <strain evidence="2">SZUA-1476</strain>
    </source>
</reference>
<evidence type="ECO:0000256" key="1">
    <source>
        <dbReference type="SAM" id="Phobius"/>
    </source>
</evidence>
<dbReference type="Proteomes" id="UP000653692">
    <property type="component" value="Unassembled WGS sequence"/>
</dbReference>
<sequence length="114" mass="12831">MLKFELICSFKFICEDCLQSRRKTGVYNVTIGDLEPVQVTVLKPAEFVLSNLTVDPLNGTAPLEITEGKITLNFFIYKNKNEILQMRGGMGFVYLLLAVLEPNMMPSALLIFIP</sequence>
<name>A0A833E414_9EURY</name>
<evidence type="ECO:0000313" key="2">
    <source>
        <dbReference type="EMBL" id="HIP89154.1"/>
    </source>
</evidence>
<organism evidence="2 3">
    <name type="scientific">Thermococcus paralvinellae</name>
    <dbReference type="NCBI Taxonomy" id="582419"/>
    <lineage>
        <taxon>Archaea</taxon>
        <taxon>Methanobacteriati</taxon>
        <taxon>Methanobacteriota</taxon>
        <taxon>Thermococci</taxon>
        <taxon>Thermococcales</taxon>
        <taxon>Thermococcaceae</taxon>
        <taxon>Thermococcus</taxon>
    </lineage>
</organism>
<feature type="non-terminal residue" evidence="2">
    <location>
        <position position="114"/>
    </location>
</feature>
<dbReference type="AlphaFoldDB" id="A0A833E414"/>
<protein>
    <submittedName>
        <fullName evidence="2">Uncharacterized protein</fullName>
    </submittedName>
</protein>
<keyword evidence="1" id="KW-0472">Membrane</keyword>
<accession>A0A833E414</accession>
<proteinExistence type="predicted"/>
<dbReference type="EMBL" id="DQUR01000145">
    <property type="protein sequence ID" value="HIP89154.1"/>
    <property type="molecule type" value="Genomic_DNA"/>
</dbReference>
<feature type="transmembrane region" description="Helical" evidence="1">
    <location>
        <begin position="92"/>
        <end position="113"/>
    </location>
</feature>
<evidence type="ECO:0000313" key="3">
    <source>
        <dbReference type="Proteomes" id="UP000653692"/>
    </source>
</evidence>
<comment type="caution">
    <text evidence="2">The sequence shown here is derived from an EMBL/GenBank/DDBJ whole genome shotgun (WGS) entry which is preliminary data.</text>
</comment>